<gene>
    <name evidence="2" type="ORF">E2C01_052041</name>
</gene>
<accession>A0A5B7GM05</accession>
<feature type="region of interest" description="Disordered" evidence="1">
    <location>
        <begin position="64"/>
        <end position="134"/>
    </location>
</feature>
<sequence>MVLKRIEFIGRRKYRSRQGLSEFTSLPAIFICYLHIKSRRKGDCKPKIPLLVFLVDGVATPPKLVPDPKLEPATKTDPVGTSRRSKWSPARATQTDVTARPWIKAGGCPGNGEKGKEYKERKGKQVKNKQQQIC</sequence>
<evidence type="ECO:0000256" key="1">
    <source>
        <dbReference type="SAM" id="MobiDB-lite"/>
    </source>
</evidence>
<organism evidence="2 3">
    <name type="scientific">Portunus trituberculatus</name>
    <name type="common">Swimming crab</name>
    <name type="synonym">Neptunus trituberculatus</name>
    <dbReference type="NCBI Taxonomy" id="210409"/>
    <lineage>
        <taxon>Eukaryota</taxon>
        <taxon>Metazoa</taxon>
        <taxon>Ecdysozoa</taxon>
        <taxon>Arthropoda</taxon>
        <taxon>Crustacea</taxon>
        <taxon>Multicrustacea</taxon>
        <taxon>Malacostraca</taxon>
        <taxon>Eumalacostraca</taxon>
        <taxon>Eucarida</taxon>
        <taxon>Decapoda</taxon>
        <taxon>Pleocyemata</taxon>
        <taxon>Brachyura</taxon>
        <taxon>Eubrachyura</taxon>
        <taxon>Portunoidea</taxon>
        <taxon>Portunidae</taxon>
        <taxon>Portuninae</taxon>
        <taxon>Portunus</taxon>
    </lineage>
</organism>
<name>A0A5B7GM05_PORTR</name>
<evidence type="ECO:0000313" key="3">
    <source>
        <dbReference type="Proteomes" id="UP000324222"/>
    </source>
</evidence>
<dbReference type="Proteomes" id="UP000324222">
    <property type="component" value="Unassembled WGS sequence"/>
</dbReference>
<dbReference type="AlphaFoldDB" id="A0A5B7GM05"/>
<dbReference type="EMBL" id="VSRR010015326">
    <property type="protein sequence ID" value="MPC58048.1"/>
    <property type="molecule type" value="Genomic_DNA"/>
</dbReference>
<proteinExistence type="predicted"/>
<reference evidence="2 3" key="1">
    <citation type="submission" date="2019-05" db="EMBL/GenBank/DDBJ databases">
        <title>Another draft genome of Portunus trituberculatus and its Hox gene families provides insights of decapod evolution.</title>
        <authorList>
            <person name="Jeong J.-H."/>
            <person name="Song I."/>
            <person name="Kim S."/>
            <person name="Choi T."/>
            <person name="Kim D."/>
            <person name="Ryu S."/>
            <person name="Kim W."/>
        </authorList>
    </citation>
    <scope>NUCLEOTIDE SEQUENCE [LARGE SCALE GENOMIC DNA]</scope>
    <source>
        <tissue evidence="2">Muscle</tissue>
    </source>
</reference>
<keyword evidence="3" id="KW-1185">Reference proteome</keyword>
<protein>
    <submittedName>
        <fullName evidence="2">Uncharacterized protein</fullName>
    </submittedName>
</protein>
<comment type="caution">
    <text evidence="2">The sequence shown here is derived from an EMBL/GenBank/DDBJ whole genome shotgun (WGS) entry which is preliminary data.</text>
</comment>
<evidence type="ECO:0000313" key="2">
    <source>
        <dbReference type="EMBL" id="MPC58048.1"/>
    </source>
</evidence>